<dbReference type="PROSITE" id="PS51257">
    <property type="entry name" value="PROKAR_LIPOPROTEIN"/>
    <property type="match status" value="1"/>
</dbReference>
<organism evidence="3 4">
    <name type="scientific">Nocardia otitidiscaviarum</name>
    <dbReference type="NCBI Taxonomy" id="1823"/>
    <lineage>
        <taxon>Bacteria</taxon>
        <taxon>Bacillati</taxon>
        <taxon>Actinomycetota</taxon>
        <taxon>Actinomycetes</taxon>
        <taxon>Mycobacteriales</taxon>
        <taxon>Nocardiaceae</taxon>
        <taxon>Nocardia</taxon>
    </lineage>
</organism>
<feature type="chain" id="PRO_5038403800" description="Lipoprotein" evidence="2">
    <location>
        <begin position="29"/>
        <end position="251"/>
    </location>
</feature>
<evidence type="ECO:0000313" key="4">
    <source>
        <dbReference type="Proteomes" id="UP000255467"/>
    </source>
</evidence>
<feature type="signal peptide" evidence="2">
    <location>
        <begin position="1"/>
        <end position="28"/>
    </location>
</feature>
<proteinExistence type="predicted"/>
<protein>
    <recommendedName>
        <fullName evidence="5">Lipoprotein</fullName>
    </recommendedName>
</protein>
<accession>A0A378YRQ7</accession>
<name>A0A378YRQ7_9NOCA</name>
<evidence type="ECO:0008006" key="5">
    <source>
        <dbReference type="Google" id="ProtNLM"/>
    </source>
</evidence>
<evidence type="ECO:0000256" key="1">
    <source>
        <dbReference type="SAM" id="MobiDB-lite"/>
    </source>
</evidence>
<evidence type="ECO:0000256" key="2">
    <source>
        <dbReference type="SAM" id="SignalP"/>
    </source>
</evidence>
<evidence type="ECO:0000313" key="3">
    <source>
        <dbReference type="EMBL" id="SUA79508.1"/>
    </source>
</evidence>
<keyword evidence="2" id="KW-0732">Signal</keyword>
<sequence>MRGTRTTLRQLRVVPLAAAMIMATVACGDRQVVADGSNIPGGGPSTASSRSPKSLDPCEVLGEHLQEFVEFLDYDRFRKEPNSRGGELTGGVRPCAGSVIWVDDGKGDDSYARKIDGDISFGLATASQVDERYADREYQTPTGRYDEQIQLRRNLIRDDDEDVEDRTIEGPWDEATFIKAYVAGRMITVFVLDRKRDLMMMFDINLDNDLAREDKRKDGELGWTVEQAQNHLIEVTVPNAYRDVVKQLDGQ</sequence>
<reference evidence="3 4" key="1">
    <citation type="submission" date="2018-06" db="EMBL/GenBank/DDBJ databases">
        <authorList>
            <consortium name="Pathogen Informatics"/>
            <person name="Doyle S."/>
        </authorList>
    </citation>
    <scope>NUCLEOTIDE SEQUENCE [LARGE SCALE GENOMIC DNA]</scope>
    <source>
        <strain evidence="3 4">NCTC1934</strain>
    </source>
</reference>
<dbReference type="AlphaFoldDB" id="A0A378YRQ7"/>
<feature type="region of interest" description="Disordered" evidence="1">
    <location>
        <begin position="36"/>
        <end position="56"/>
    </location>
</feature>
<dbReference type="EMBL" id="UGRY01000002">
    <property type="protein sequence ID" value="SUA79508.1"/>
    <property type="molecule type" value="Genomic_DNA"/>
</dbReference>
<dbReference type="Proteomes" id="UP000255467">
    <property type="component" value="Unassembled WGS sequence"/>
</dbReference>
<gene>
    <name evidence="3" type="ORF">NCTC1934_03823</name>
</gene>
<keyword evidence="4" id="KW-1185">Reference proteome</keyword>